<proteinExistence type="predicted"/>
<dbReference type="Proteomes" id="UP000424468">
    <property type="component" value="Chromosome"/>
</dbReference>
<reference evidence="1 2" key="1">
    <citation type="submission" date="2019-11" db="EMBL/GenBank/DDBJ databases">
        <title>Complete genome sequence of Spiroplasma tabanidicola TAUS-1 (DSM 22603).</title>
        <authorList>
            <person name="Huang C.-T."/>
            <person name="Lin Y.-C."/>
            <person name="Kuo C.-H."/>
        </authorList>
    </citation>
    <scope>NUCLEOTIDE SEQUENCE [LARGE SCALE GENOMIC DNA]</scope>
    <source>
        <strain evidence="1 2">TAUS-1</strain>
    </source>
</reference>
<organism evidence="1 2">
    <name type="scientific">Spiroplasma tabanidicola</name>
    <dbReference type="NCBI Taxonomy" id="324079"/>
    <lineage>
        <taxon>Bacteria</taxon>
        <taxon>Bacillati</taxon>
        <taxon>Mycoplasmatota</taxon>
        <taxon>Mollicutes</taxon>
        <taxon>Entomoplasmatales</taxon>
        <taxon>Spiroplasmataceae</taxon>
        <taxon>Spiroplasma</taxon>
    </lineage>
</organism>
<dbReference type="AlphaFoldDB" id="A0A6I6CAI9"/>
<evidence type="ECO:0000313" key="1">
    <source>
        <dbReference type="EMBL" id="QGS51935.1"/>
    </source>
</evidence>
<dbReference type="OrthoDB" id="389120at2"/>
<evidence type="ECO:0000313" key="2">
    <source>
        <dbReference type="Proteomes" id="UP000424468"/>
    </source>
</evidence>
<keyword evidence="2" id="KW-1185">Reference proteome</keyword>
<name>A0A6I6CAI9_9MOLU</name>
<dbReference type="RefSeq" id="WP_156006392.1">
    <property type="nucleotide sequence ID" value="NZ_CP046276.1"/>
</dbReference>
<dbReference type="EMBL" id="CP046276">
    <property type="protein sequence ID" value="QGS51935.1"/>
    <property type="molecule type" value="Genomic_DNA"/>
</dbReference>
<accession>A0A6I6CAI9</accession>
<dbReference type="KEGG" id="stab:STABA_v1c05720"/>
<sequence length="228" mass="26918">MGLNEQINLKNIIFSLYKKDSEDLIKSKKFELSEIIKNELITLAMTSNLKTLFEGLTNIFEKNLVSNNFNLSLMLTLFLQRYNYFYHTEIEWEKHCKTINKVVFKDTGSFFIDYIAFFFDNQINIYNENYISILSFYKVQEWNNSFYKKLISLTSDIKHANDFQIKLSATEKLVKFLQNTKNIYSSLEGVGVESEKKEFLAHSNEIKIVYQSMNKLINQILIKLINRG</sequence>
<protein>
    <submittedName>
        <fullName evidence="1">Uncharacterized protein</fullName>
    </submittedName>
</protein>
<gene>
    <name evidence="1" type="ORF">STABA_v1c05720</name>
</gene>